<evidence type="ECO:0000256" key="4">
    <source>
        <dbReference type="ARBA" id="ARBA00022692"/>
    </source>
</evidence>
<dbReference type="OrthoDB" id="5311848at2759"/>
<dbReference type="InParanoid" id="A0A1X2H3S6"/>
<dbReference type="GO" id="GO:0005789">
    <property type="term" value="C:endoplasmic reticulum membrane"/>
    <property type="evidence" value="ECO:0007669"/>
    <property type="project" value="UniProtKB-SubCell"/>
</dbReference>
<protein>
    <recommendedName>
        <fullName evidence="14">Karyogamy protein</fullName>
    </recommendedName>
</protein>
<evidence type="ECO:0000313" key="13">
    <source>
        <dbReference type="Proteomes" id="UP000242180"/>
    </source>
</evidence>
<evidence type="ECO:0000256" key="1">
    <source>
        <dbReference type="ARBA" id="ARBA00003389"/>
    </source>
</evidence>
<keyword evidence="6 11" id="KW-0256">Endoplasmic reticulum</keyword>
<comment type="function">
    <text evidence="1 11">Required for nuclear membrane fusion during karyogamy.</text>
</comment>
<dbReference type="GO" id="GO:0048288">
    <property type="term" value="P:nuclear membrane fusion involved in karyogamy"/>
    <property type="evidence" value="ECO:0007669"/>
    <property type="project" value="UniProtKB-UniRule"/>
</dbReference>
<gene>
    <name evidence="12" type="ORF">BCR43DRAFT_565709</name>
</gene>
<keyword evidence="7" id="KW-1133">Transmembrane helix</keyword>
<dbReference type="OMA" id="NIFEHVE"/>
<comment type="caution">
    <text evidence="12">The sequence shown here is derived from an EMBL/GenBank/DDBJ whole genome shotgun (WGS) entry which is preliminary data.</text>
</comment>
<sequence length="345" mass="40520">MILDHGLHILYNLEERTQDCFKQAAARLREGCRSLLVSNHDKMAYALELTLCEVATAKIAIPTVCAQFTELDKHERPSDYNNIVQQCITLLAAVPQTWTSYSGYYRDAEAMCLAVRYPIERERLEQLHQNVTRYQIKQLSMLQQQQKYMAAWRHEEGTRLTQLRTLQDRLWQHMQRSFEDANQQQSEHLEALSTAIVKLKEESEAALLTNQHQWELYTQAGQQHWNSLWDFAYETLTKGIDQLDTRLREVLNASDKLLMQQYEAEAGWETVKDAQTRVVHDWDQTWTHVNTSLITMLQITAQEIQQLQLQVHDVREQIFTLVQSVQRASRRLMSIMSKLNIRMIE</sequence>
<proteinExistence type="inferred from homology"/>
<dbReference type="GO" id="GO:0031965">
    <property type="term" value="C:nuclear membrane"/>
    <property type="evidence" value="ECO:0007669"/>
    <property type="project" value="UniProtKB-SubCell"/>
</dbReference>
<dbReference type="Proteomes" id="UP000242180">
    <property type="component" value="Unassembled WGS sequence"/>
</dbReference>
<dbReference type="Pfam" id="PF04163">
    <property type="entry name" value="Tht1"/>
    <property type="match status" value="1"/>
</dbReference>
<keyword evidence="3 11" id="KW-0415">Karyogamy</keyword>
<keyword evidence="8" id="KW-0472">Membrane</keyword>
<keyword evidence="9" id="KW-0325">Glycoprotein</keyword>
<organism evidence="12 13">
    <name type="scientific">Syncephalastrum racemosum</name>
    <name type="common">Filamentous fungus</name>
    <dbReference type="NCBI Taxonomy" id="13706"/>
    <lineage>
        <taxon>Eukaryota</taxon>
        <taxon>Fungi</taxon>
        <taxon>Fungi incertae sedis</taxon>
        <taxon>Mucoromycota</taxon>
        <taxon>Mucoromycotina</taxon>
        <taxon>Mucoromycetes</taxon>
        <taxon>Mucorales</taxon>
        <taxon>Syncephalastraceae</taxon>
        <taxon>Syncephalastrum</taxon>
    </lineage>
</organism>
<evidence type="ECO:0000256" key="9">
    <source>
        <dbReference type="ARBA" id="ARBA00023180"/>
    </source>
</evidence>
<keyword evidence="4" id="KW-0812">Transmembrane</keyword>
<dbReference type="EMBL" id="MCGN01000009">
    <property type="protein sequence ID" value="ORY93059.1"/>
    <property type="molecule type" value="Genomic_DNA"/>
</dbReference>
<name>A0A1X2H3S6_SYNRA</name>
<accession>A0A1X2H3S6</accession>
<dbReference type="PANTHER" id="PTHR28012">
    <property type="entry name" value="NUCLEAR FUSION PROTEIN KAR5"/>
    <property type="match status" value="1"/>
</dbReference>
<evidence type="ECO:0000256" key="5">
    <source>
        <dbReference type="ARBA" id="ARBA00022729"/>
    </source>
</evidence>
<evidence type="ECO:0000256" key="10">
    <source>
        <dbReference type="ARBA" id="ARBA00023242"/>
    </source>
</evidence>
<keyword evidence="5 11" id="KW-0732">Signal</keyword>
<comment type="subcellular location">
    <subcellularLocation>
        <location evidence="11">Endoplasmic reticulum membrane</location>
    </subcellularLocation>
    <subcellularLocation>
        <location evidence="11">Nucleus membrane</location>
    </subcellularLocation>
</comment>
<dbReference type="InterPro" id="IPR007292">
    <property type="entry name" value="Nuclear_fusion_Kar5"/>
</dbReference>
<evidence type="ECO:0000256" key="8">
    <source>
        <dbReference type="ARBA" id="ARBA00023136"/>
    </source>
</evidence>
<evidence type="ECO:0000256" key="3">
    <source>
        <dbReference type="ARBA" id="ARBA00022459"/>
    </source>
</evidence>
<evidence type="ECO:0000256" key="7">
    <source>
        <dbReference type="ARBA" id="ARBA00022989"/>
    </source>
</evidence>
<dbReference type="AlphaFoldDB" id="A0A1X2H3S6"/>
<evidence type="ECO:0000256" key="11">
    <source>
        <dbReference type="RuleBase" id="RU368082"/>
    </source>
</evidence>
<evidence type="ECO:0000256" key="6">
    <source>
        <dbReference type="ARBA" id="ARBA00022824"/>
    </source>
</evidence>
<keyword evidence="13" id="KW-1185">Reference proteome</keyword>
<dbReference type="PANTHER" id="PTHR28012:SF1">
    <property type="entry name" value="NUCLEAR FUSION PROTEIN KAR5"/>
    <property type="match status" value="1"/>
</dbReference>
<keyword evidence="10 11" id="KW-0539">Nucleus</keyword>
<dbReference type="GO" id="GO:0000742">
    <property type="term" value="P:karyogamy involved in conjugation with cellular fusion"/>
    <property type="evidence" value="ECO:0007669"/>
    <property type="project" value="UniProtKB-UniRule"/>
</dbReference>
<comment type="similarity">
    <text evidence="2 11">Belongs to the KAR5 family.</text>
</comment>
<evidence type="ECO:0000256" key="2">
    <source>
        <dbReference type="ARBA" id="ARBA00010473"/>
    </source>
</evidence>
<evidence type="ECO:0008006" key="14">
    <source>
        <dbReference type="Google" id="ProtNLM"/>
    </source>
</evidence>
<evidence type="ECO:0000313" key="12">
    <source>
        <dbReference type="EMBL" id="ORY93059.1"/>
    </source>
</evidence>
<reference evidence="12 13" key="1">
    <citation type="submission" date="2016-07" db="EMBL/GenBank/DDBJ databases">
        <title>Pervasive Adenine N6-methylation of Active Genes in Fungi.</title>
        <authorList>
            <consortium name="DOE Joint Genome Institute"/>
            <person name="Mondo S.J."/>
            <person name="Dannebaum R.O."/>
            <person name="Kuo R.C."/>
            <person name="Labutti K."/>
            <person name="Haridas S."/>
            <person name="Kuo A."/>
            <person name="Salamov A."/>
            <person name="Ahrendt S.R."/>
            <person name="Lipzen A."/>
            <person name="Sullivan W."/>
            <person name="Andreopoulos W.B."/>
            <person name="Clum A."/>
            <person name="Lindquist E."/>
            <person name="Daum C."/>
            <person name="Ramamoorthy G.K."/>
            <person name="Gryganskyi A."/>
            <person name="Culley D."/>
            <person name="Magnuson J.K."/>
            <person name="James T.Y."/>
            <person name="O'Malley M.A."/>
            <person name="Stajich J.E."/>
            <person name="Spatafora J.W."/>
            <person name="Visel A."/>
            <person name="Grigoriev I.V."/>
        </authorList>
    </citation>
    <scope>NUCLEOTIDE SEQUENCE [LARGE SCALE GENOMIC DNA]</scope>
    <source>
        <strain evidence="12 13">NRRL 2496</strain>
    </source>
</reference>